<reference evidence="1 2" key="1">
    <citation type="submission" date="2011-02" db="EMBL/GenBank/DDBJ databases">
        <title>The Genome Sequence of Sphaeroforma arctica JP610.</title>
        <authorList>
            <consortium name="The Broad Institute Genome Sequencing Platform"/>
            <person name="Russ C."/>
            <person name="Cuomo C."/>
            <person name="Young S.K."/>
            <person name="Zeng Q."/>
            <person name="Gargeya S."/>
            <person name="Alvarado L."/>
            <person name="Berlin A."/>
            <person name="Chapman S.B."/>
            <person name="Chen Z."/>
            <person name="Freedman E."/>
            <person name="Gellesch M."/>
            <person name="Goldberg J."/>
            <person name="Griggs A."/>
            <person name="Gujja S."/>
            <person name="Heilman E."/>
            <person name="Heiman D."/>
            <person name="Howarth C."/>
            <person name="Mehta T."/>
            <person name="Neiman D."/>
            <person name="Pearson M."/>
            <person name="Roberts A."/>
            <person name="Saif S."/>
            <person name="Shea T."/>
            <person name="Shenoy N."/>
            <person name="Sisk P."/>
            <person name="Stolte C."/>
            <person name="Sykes S."/>
            <person name="White J."/>
            <person name="Yandava C."/>
            <person name="Burger G."/>
            <person name="Gray M.W."/>
            <person name="Holland P.W.H."/>
            <person name="King N."/>
            <person name="Lang F.B.F."/>
            <person name="Roger A.J."/>
            <person name="Ruiz-Trillo I."/>
            <person name="Haas B."/>
            <person name="Nusbaum C."/>
            <person name="Birren B."/>
        </authorList>
    </citation>
    <scope>NUCLEOTIDE SEQUENCE [LARGE SCALE GENOMIC DNA]</scope>
    <source>
        <strain evidence="1 2">JP610</strain>
    </source>
</reference>
<feature type="non-terminal residue" evidence="1">
    <location>
        <position position="82"/>
    </location>
</feature>
<dbReference type="Pfam" id="PF09295">
    <property type="entry name" value="ChAPs"/>
    <property type="match status" value="1"/>
</dbReference>
<dbReference type="EMBL" id="KQ252139">
    <property type="protein sequence ID" value="KNC70104.1"/>
    <property type="molecule type" value="Genomic_DNA"/>
</dbReference>
<evidence type="ECO:0000313" key="1">
    <source>
        <dbReference type="EMBL" id="KNC70104.1"/>
    </source>
</evidence>
<dbReference type="OrthoDB" id="434695at2759"/>
<dbReference type="RefSeq" id="XP_014144006.1">
    <property type="nucleotide sequence ID" value="XM_014288531.1"/>
</dbReference>
<dbReference type="InterPro" id="IPR011990">
    <property type="entry name" value="TPR-like_helical_dom_sf"/>
</dbReference>
<dbReference type="GO" id="GO:0034044">
    <property type="term" value="C:exomer complex"/>
    <property type="evidence" value="ECO:0007669"/>
    <property type="project" value="UniProtKB-ARBA"/>
</dbReference>
<name>A0A0L0F0G8_9EUKA</name>
<keyword evidence="2" id="KW-1185">Reference proteome</keyword>
<dbReference type="Proteomes" id="UP000054560">
    <property type="component" value="Unassembled WGS sequence"/>
</dbReference>
<protein>
    <submittedName>
        <fullName evidence="1">Uncharacterized protein</fullName>
    </submittedName>
</protein>
<dbReference type="GO" id="GO:0006893">
    <property type="term" value="P:Golgi to plasma membrane transport"/>
    <property type="evidence" value="ECO:0007669"/>
    <property type="project" value="UniProtKB-ARBA"/>
</dbReference>
<gene>
    <name evidence="1" type="ORF">SARC_17370</name>
</gene>
<dbReference type="InterPro" id="IPR015374">
    <property type="entry name" value="ChAPs"/>
</dbReference>
<dbReference type="AlphaFoldDB" id="A0A0L0F0G8"/>
<dbReference type="Gene3D" id="1.25.40.10">
    <property type="entry name" value="Tetratricopeptide repeat domain"/>
    <property type="match status" value="1"/>
</dbReference>
<evidence type="ECO:0000313" key="2">
    <source>
        <dbReference type="Proteomes" id="UP000054560"/>
    </source>
</evidence>
<dbReference type="GeneID" id="25917874"/>
<proteinExistence type="predicted"/>
<accession>A0A0L0F0G8</accession>
<organism evidence="1 2">
    <name type="scientific">Sphaeroforma arctica JP610</name>
    <dbReference type="NCBI Taxonomy" id="667725"/>
    <lineage>
        <taxon>Eukaryota</taxon>
        <taxon>Ichthyosporea</taxon>
        <taxon>Ichthyophonida</taxon>
        <taxon>Sphaeroforma</taxon>
    </lineage>
</organism>
<sequence length="82" mass="9189">MVFVHMFLGTDELTSPPTNVNNRLTVGVKNYFFNSSRYAQGIAFFEKFVEEDPQLVSIIAEAMDMLNQTGKAVCLLAKNILV</sequence>